<gene>
    <name evidence="4" type="ORF">MAR_010771</name>
</gene>
<evidence type="ECO:0000313" key="5">
    <source>
        <dbReference type="Proteomes" id="UP001164746"/>
    </source>
</evidence>
<dbReference type="PANTHER" id="PTHR45774:SF3">
    <property type="entry name" value="BTB (POZ) DOMAIN-CONTAINING 2B-RELATED"/>
    <property type="match status" value="1"/>
</dbReference>
<dbReference type="Gene3D" id="2.60.120.820">
    <property type="entry name" value="PHR domain"/>
    <property type="match status" value="1"/>
</dbReference>
<keyword evidence="2" id="KW-0963">Cytoplasm</keyword>
<name>A0ABY7FTX8_MYAAR</name>
<protein>
    <submittedName>
        <fullName evidence="4">BTBD6-like protein</fullName>
    </submittedName>
</protein>
<dbReference type="Pfam" id="PF07707">
    <property type="entry name" value="BACK"/>
    <property type="match status" value="1"/>
</dbReference>
<dbReference type="PANTHER" id="PTHR45774">
    <property type="entry name" value="BTB/POZ DOMAIN-CONTAINING"/>
    <property type="match status" value="1"/>
</dbReference>
<dbReference type="Pfam" id="PF08005">
    <property type="entry name" value="PHR"/>
    <property type="match status" value="1"/>
</dbReference>
<feature type="domain" description="BTB" evidence="3">
    <location>
        <begin position="30"/>
        <end position="98"/>
    </location>
</feature>
<dbReference type="InterPro" id="IPR011333">
    <property type="entry name" value="SKP1/BTB/POZ_sf"/>
</dbReference>
<dbReference type="SMART" id="SM00225">
    <property type="entry name" value="BTB"/>
    <property type="match status" value="1"/>
</dbReference>
<dbReference type="EMBL" id="CP111025">
    <property type="protein sequence ID" value="WAR25067.1"/>
    <property type="molecule type" value="Genomic_DNA"/>
</dbReference>
<dbReference type="SMART" id="SM00875">
    <property type="entry name" value="BACK"/>
    <property type="match status" value="1"/>
</dbReference>
<dbReference type="InterPro" id="IPR038648">
    <property type="entry name" value="PHR_sf"/>
</dbReference>
<proteinExistence type="predicted"/>
<dbReference type="InterPro" id="IPR000210">
    <property type="entry name" value="BTB/POZ_dom"/>
</dbReference>
<dbReference type="InterPro" id="IPR012983">
    <property type="entry name" value="PHR"/>
</dbReference>
<dbReference type="SUPFAM" id="SSF54695">
    <property type="entry name" value="POZ domain"/>
    <property type="match status" value="1"/>
</dbReference>
<evidence type="ECO:0000259" key="3">
    <source>
        <dbReference type="PROSITE" id="PS50097"/>
    </source>
</evidence>
<comment type="subcellular location">
    <subcellularLocation>
        <location evidence="1">Cytoplasm</location>
    </subcellularLocation>
</comment>
<dbReference type="PROSITE" id="PS50097">
    <property type="entry name" value="BTB"/>
    <property type="match status" value="1"/>
</dbReference>
<dbReference type="Gene3D" id="1.25.40.420">
    <property type="match status" value="1"/>
</dbReference>
<sequence>MTGNDAGADWQAGLSLVDACRHMLTEGISTDVLFLVGKEKTSVSAHKFILVCRSPVFQAMLSGDFADGRDPIEVPDIDIATFKSLLEFMYSDETKVTGENVLALLYASKKYGVNQLVKRCLTFLTDGQTVDNVCSILEQAHFYSEETYRRKCVDFIERNAPDVLQSDTFSDLCKDCARLVLSSDDLQCDEQTTLAAITSWAEKQCDNQGLDKSSENLRTVLGDVLYLVRFPLLDKTYFTNVVSENSLLIETEVLELFKYFYKTGAQTKVFETKPRNIRGAISGKRSGKKTHTKLATDASPDDKSIQTCVRFSAVCEDGSWYCGGETDAIAFSVESKIWLHGILVYGSYIGEGSYDVRTCVLDNADAELVKINTSIRTTEQQLTYVILFENAIPLEEDKKYIVTTKLTNAGGVDTYQGLNGKVNVDVNNVRFTFSKTRHSRNGTDVKIGQIPGLLFSTTD</sequence>
<dbReference type="Proteomes" id="UP001164746">
    <property type="component" value="Chromosome 14"/>
</dbReference>
<dbReference type="Pfam" id="PF00651">
    <property type="entry name" value="BTB"/>
    <property type="match status" value="1"/>
</dbReference>
<evidence type="ECO:0000313" key="4">
    <source>
        <dbReference type="EMBL" id="WAR25067.1"/>
    </source>
</evidence>
<accession>A0ABY7FTX8</accession>
<reference evidence="4" key="1">
    <citation type="submission" date="2022-11" db="EMBL/GenBank/DDBJ databases">
        <title>Centuries of genome instability and evolution in soft-shell clam transmissible cancer (bioRxiv).</title>
        <authorList>
            <person name="Hart S.F.M."/>
            <person name="Yonemitsu M.A."/>
            <person name="Giersch R.M."/>
            <person name="Beal B.F."/>
            <person name="Arriagada G."/>
            <person name="Davis B.W."/>
            <person name="Ostrander E.A."/>
            <person name="Goff S.P."/>
            <person name="Metzger M.J."/>
        </authorList>
    </citation>
    <scope>NUCLEOTIDE SEQUENCE</scope>
    <source>
        <strain evidence="4">MELC-2E11</strain>
        <tissue evidence="4">Siphon/mantle</tissue>
    </source>
</reference>
<evidence type="ECO:0000256" key="2">
    <source>
        <dbReference type="ARBA" id="ARBA00022490"/>
    </source>
</evidence>
<organism evidence="4 5">
    <name type="scientific">Mya arenaria</name>
    <name type="common">Soft-shell clam</name>
    <dbReference type="NCBI Taxonomy" id="6604"/>
    <lineage>
        <taxon>Eukaryota</taxon>
        <taxon>Metazoa</taxon>
        <taxon>Spiralia</taxon>
        <taxon>Lophotrochozoa</taxon>
        <taxon>Mollusca</taxon>
        <taxon>Bivalvia</taxon>
        <taxon>Autobranchia</taxon>
        <taxon>Heteroconchia</taxon>
        <taxon>Euheterodonta</taxon>
        <taxon>Imparidentia</taxon>
        <taxon>Neoheterodontei</taxon>
        <taxon>Myida</taxon>
        <taxon>Myoidea</taxon>
        <taxon>Myidae</taxon>
        <taxon>Mya</taxon>
    </lineage>
</organism>
<dbReference type="Gene3D" id="3.30.710.10">
    <property type="entry name" value="Potassium Channel Kv1.1, Chain A"/>
    <property type="match status" value="1"/>
</dbReference>
<keyword evidence="5" id="KW-1185">Reference proteome</keyword>
<dbReference type="InterPro" id="IPR011705">
    <property type="entry name" value="BACK"/>
</dbReference>
<evidence type="ECO:0000256" key="1">
    <source>
        <dbReference type="ARBA" id="ARBA00004496"/>
    </source>
</evidence>